<sequence length="35" mass="4028">MQQMAMQQQATGNKRAEMFLKVKFSSILCSCKCEQ</sequence>
<organism evidence="1">
    <name type="scientific">Anguilla anguilla</name>
    <name type="common">European freshwater eel</name>
    <name type="synonym">Muraena anguilla</name>
    <dbReference type="NCBI Taxonomy" id="7936"/>
    <lineage>
        <taxon>Eukaryota</taxon>
        <taxon>Metazoa</taxon>
        <taxon>Chordata</taxon>
        <taxon>Craniata</taxon>
        <taxon>Vertebrata</taxon>
        <taxon>Euteleostomi</taxon>
        <taxon>Actinopterygii</taxon>
        <taxon>Neopterygii</taxon>
        <taxon>Teleostei</taxon>
        <taxon>Anguilliformes</taxon>
        <taxon>Anguillidae</taxon>
        <taxon>Anguilla</taxon>
    </lineage>
</organism>
<accession>A0A0E9S490</accession>
<name>A0A0E9S490_ANGAN</name>
<reference evidence="1" key="1">
    <citation type="submission" date="2014-11" db="EMBL/GenBank/DDBJ databases">
        <authorList>
            <person name="Amaro Gonzalez C."/>
        </authorList>
    </citation>
    <scope>NUCLEOTIDE SEQUENCE</scope>
</reference>
<dbReference type="AlphaFoldDB" id="A0A0E9S490"/>
<reference evidence="1" key="2">
    <citation type="journal article" date="2015" name="Fish Shellfish Immunol.">
        <title>Early steps in the European eel (Anguilla anguilla)-Vibrio vulnificus interaction in the gills: Role of the RtxA13 toxin.</title>
        <authorList>
            <person name="Callol A."/>
            <person name="Pajuelo D."/>
            <person name="Ebbesson L."/>
            <person name="Teles M."/>
            <person name="MacKenzie S."/>
            <person name="Amaro C."/>
        </authorList>
    </citation>
    <scope>NUCLEOTIDE SEQUENCE</scope>
</reference>
<proteinExistence type="predicted"/>
<dbReference type="EMBL" id="GBXM01073102">
    <property type="protein sequence ID" value="JAH35475.1"/>
    <property type="molecule type" value="Transcribed_RNA"/>
</dbReference>
<protein>
    <submittedName>
        <fullName evidence="1">Uncharacterized protein</fullName>
    </submittedName>
</protein>
<evidence type="ECO:0000313" key="1">
    <source>
        <dbReference type="EMBL" id="JAH35475.1"/>
    </source>
</evidence>